<evidence type="ECO:0000256" key="20">
    <source>
        <dbReference type="RuleBase" id="RU000687"/>
    </source>
</evidence>
<feature type="transmembrane region" description="Helical" evidence="20">
    <location>
        <begin position="188"/>
        <end position="209"/>
    </location>
</feature>
<feature type="transmembrane region" description="Helical" evidence="20">
    <location>
        <begin position="358"/>
        <end position="379"/>
    </location>
</feature>
<dbReference type="Proteomes" id="UP000694569">
    <property type="component" value="Unplaced"/>
</dbReference>
<dbReference type="Pfam" id="PF02931">
    <property type="entry name" value="Neur_chan_LBD"/>
    <property type="match status" value="1"/>
</dbReference>
<organism evidence="23 24">
    <name type="scientific">Leptobrachium leishanense</name>
    <name type="common">Leishan spiny toad</name>
    <dbReference type="NCBI Taxonomy" id="445787"/>
    <lineage>
        <taxon>Eukaryota</taxon>
        <taxon>Metazoa</taxon>
        <taxon>Chordata</taxon>
        <taxon>Craniata</taxon>
        <taxon>Vertebrata</taxon>
        <taxon>Euteleostomi</taxon>
        <taxon>Amphibia</taxon>
        <taxon>Batrachia</taxon>
        <taxon>Anura</taxon>
        <taxon>Pelobatoidea</taxon>
        <taxon>Megophryidae</taxon>
        <taxon>Leptobrachium</taxon>
    </lineage>
</organism>
<evidence type="ECO:0000256" key="11">
    <source>
        <dbReference type="ARBA" id="ARBA00023180"/>
    </source>
</evidence>
<keyword evidence="9" id="KW-1015">Disulfide bond</keyword>
<keyword evidence="13" id="KW-1071">Ligand-gated ion channel</keyword>
<dbReference type="PROSITE" id="PS00236">
    <property type="entry name" value="NEUROTR_ION_CHANNEL"/>
    <property type="match status" value="1"/>
</dbReference>
<feature type="transmembrane region" description="Helical" evidence="20">
    <location>
        <begin position="215"/>
        <end position="234"/>
    </location>
</feature>
<name>A0A8C5PNZ3_9ANUR</name>
<comment type="catalytic activity">
    <reaction evidence="18">
        <text>Ca(2+)(in) = Ca(2+)(out)</text>
        <dbReference type="Rhea" id="RHEA:29671"/>
        <dbReference type="ChEBI" id="CHEBI:29108"/>
    </reaction>
</comment>
<evidence type="ECO:0000256" key="9">
    <source>
        <dbReference type="ARBA" id="ARBA00023157"/>
    </source>
</evidence>
<dbReference type="FunFam" id="2.70.170.10:FF:000017">
    <property type="entry name" value="5-hydroxytryptamine receptor 3A"/>
    <property type="match status" value="1"/>
</dbReference>
<keyword evidence="1 20" id="KW-0813">Transport</keyword>
<comment type="catalytic activity">
    <reaction evidence="17">
        <text>Na(+)(in) = Na(+)(out)</text>
        <dbReference type="Rhea" id="RHEA:34963"/>
        <dbReference type="ChEBI" id="CHEBI:29101"/>
    </reaction>
</comment>
<keyword evidence="11" id="KW-0325">Glycoprotein</keyword>
<evidence type="ECO:0000313" key="23">
    <source>
        <dbReference type="Ensembl" id="ENSLLEP00000025486.1"/>
    </source>
</evidence>
<evidence type="ECO:0000256" key="2">
    <source>
        <dbReference type="ARBA" id="ARBA00022475"/>
    </source>
</evidence>
<dbReference type="Gene3D" id="2.70.170.10">
    <property type="entry name" value="Neurotransmitter-gated ion-channel ligand-binding domain"/>
    <property type="match status" value="1"/>
</dbReference>
<dbReference type="AlphaFoldDB" id="A0A8C5PNZ3"/>
<keyword evidence="24" id="KW-1185">Reference proteome</keyword>
<evidence type="ECO:0000256" key="16">
    <source>
        <dbReference type="ARBA" id="ARBA00034430"/>
    </source>
</evidence>
<dbReference type="CDD" id="cd19063">
    <property type="entry name" value="LGIC_TM_5-HT3"/>
    <property type="match status" value="1"/>
</dbReference>
<dbReference type="SUPFAM" id="SSF90112">
    <property type="entry name" value="Neurotransmitter-gated ion-channel transmembrane pore"/>
    <property type="match status" value="1"/>
</dbReference>
<evidence type="ECO:0000256" key="14">
    <source>
        <dbReference type="ARBA" id="ARBA00023303"/>
    </source>
</evidence>
<evidence type="ECO:0000256" key="5">
    <source>
        <dbReference type="ARBA" id="ARBA00022989"/>
    </source>
</evidence>
<evidence type="ECO:0000256" key="1">
    <source>
        <dbReference type="ARBA" id="ARBA00022448"/>
    </source>
</evidence>
<dbReference type="InterPro" id="IPR038050">
    <property type="entry name" value="Neuro_actylchol_rec"/>
</dbReference>
<comment type="subcellular location">
    <subcellularLocation>
        <location evidence="15">Postsynaptic cell membrane</location>
        <topology evidence="15">Multi-pass membrane protein</topology>
    </subcellularLocation>
</comment>
<keyword evidence="12" id="KW-0628">Postsynaptic cell membrane</keyword>
<reference evidence="23" key="1">
    <citation type="submission" date="2025-08" db="UniProtKB">
        <authorList>
            <consortium name="Ensembl"/>
        </authorList>
    </citation>
    <scope>IDENTIFICATION</scope>
</reference>
<keyword evidence="4" id="KW-0732">Signal</keyword>
<protein>
    <submittedName>
        <fullName evidence="23">Uncharacterized protein</fullName>
    </submittedName>
</protein>
<keyword evidence="8 20" id="KW-0472">Membrane</keyword>
<feature type="transmembrane region" description="Helical" evidence="20">
    <location>
        <begin position="157"/>
        <end position="176"/>
    </location>
</feature>
<evidence type="ECO:0000256" key="19">
    <source>
        <dbReference type="ARBA" id="ARBA00037540"/>
    </source>
</evidence>
<keyword evidence="10" id="KW-0675">Receptor</keyword>
<keyword evidence="14 20" id="KW-0407">Ion channel</keyword>
<keyword evidence="6" id="KW-0770">Synapse</keyword>
<dbReference type="PRINTS" id="PR00252">
    <property type="entry name" value="NRIONCHANNEL"/>
</dbReference>
<dbReference type="InterPro" id="IPR018000">
    <property type="entry name" value="Neurotransmitter_ion_chnl_CS"/>
</dbReference>
<dbReference type="GO" id="GO:0004888">
    <property type="term" value="F:transmembrane signaling receptor activity"/>
    <property type="evidence" value="ECO:0007669"/>
    <property type="project" value="InterPro"/>
</dbReference>
<evidence type="ECO:0000256" key="10">
    <source>
        <dbReference type="ARBA" id="ARBA00023170"/>
    </source>
</evidence>
<comment type="catalytic activity">
    <reaction evidence="16">
        <text>K(+)(in) = K(+)(out)</text>
        <dbReference type="Rhea" id="RHEA:29463"/>
        <dbReference type="ChEBI" id="CHEBI:29103"/>
    </reaction>
</comment>
<dbReference type="Pfam" id="PF02932">
    <property type="entry name" value="Neur_chan_memb"/>
    <property type="match status" value="1"/>
</dbReference>
<evidence type="ECO:0000256" key="18">
    <source>
        <dbReference type="ARBA" id="ARBA00036634"/>
    </source>
</evidence>
<evidence type="ECO:0000256" key="17">
    <source>
        <dbReference type="ARBA" id="ARBA00036239"/>
    </source>
</evidence>
<feature type="domain" description="Neurotransmitter-gated ion-channel ligand-binding" evidence="21">
    <location>
        <begin position="2"/>
        <end position="156"/>
    </location>
</feature>
<dbReference type="GO" id="GO:0005230">
    <property type="term" value="F:extracellular ligand-gated monoatomic ion channel activity"/>
    <property type="evidence" value="ECO:0007669"/>
    <property type="project" value="InterPro"/>
</dbReference>
<evidence type="ECO:0000256" key="3">
    <source>
        <dbReference type="ARBA" id="ARBA00022692"/>
    </source>
</evidence>
<evidence type="ECO:0000313" key="24">
    <source>
        <dbReference type="Proteomes" id="UP000694569"/>
    </source>
</evidence>
<dbReference type="Ensembl" id="ENSLLET00000026461.1">
    <property type="protein sequence ID" value="ENSLLEP00000025486.1"/>
    <property type="gene ID" value="ENSLLEG00000016178.1"/>
</dbReference>
<keyword evidence="2" id="KW-1003">Cell membrane</keyword>
<evidence type="ECO:0000259" key="22">
    <source>
        <dbReference type="Pfam" id="PF02932"/>
    </source>
</evidence>
<evidence type="ECO:0000256" key="7">
    <source>
        <dbReference type="ARBA" id="ARBA00023065"/>
    </source>
</evidence>
<keyword evidence="3 20" id="KW-0812">Transmembrane</keyword>
<evidence type="ECO:0000256" key="13">
    <source>
        <dbReference type="ARBA" id="ARBA00023286"/>
    </source>
</evidence>
<evidence type="ECO:0000256" key="15">
    <source>
        <dbReference type="ARBA" id="ARBA00034104"/>
    </source>
</evidence>
<sequence>MVWKNEFISWDPNDFCQIHRVFVIGETLWRPDLYIYEMTETFSDSIDVLYFTIANTGYVSYSAPLRIISNCNLCIYKFPFDTQKCNLTFGPYVQPIRDILMLPRQNSTEINQIVKEILVSKGDWTLETINVTKETLYNAGEYYSQVIYEITMKRAPVVYVINLIIPSCFLVFLDLASMYIPTATNERLSFKITVILGFSVVFLILNSMIPNAKDVPILGIFCCVCMAIMVFSIFTSIATSYMHTFAETQQEVPQWVKIWIMKYLARILCFRLKPTEKNLIAVVIDDKNSVLGIKSEAETELRDKSRGTLKQDRAGLDIKLLKRLLVEVLKIHQQIVLQTLRNNEESDWHFAARVVDRLALIVYYIIVIIIFAILFVVWAS</sequence>
<feature type="domain" description="Neurotransmitter-gated ion-channel transmembrane" evidence="22">
    <location>
        <begin position="163"/>
        <end position="373"/>
    </location>
</feature>
<dbReference type="InterPro" id="IPR006201">
    <property type="entry name" value="Neur_channel"/>
</dbReference>
<dbReference type="GeneTree" id="ENSGT00940000157705"/>
<evidence type="ECO:0000256" key="4">
    <source>
        <dbReference type="ARBA" id="ARBA00022729"/>
    </source>
</evidence>
<evidence type="ECO:0000256" key="6">
    <source>
        <dbReference type="ARBA" id="ARBA00023018"/>
    </source>
</evidence>
<dbReference type="InterPro" id="IPR049944">
    <property type="entry name" value="LGIC_TM_5-HT3"/>
</dbReference>
<dbReference type="GO" id="GO:0045211">
    <property type="term" value="C:postsynaptic membrane"/>
    <property type="evidence" value="ECO:0007669"/>
    <property type="project" value="UniProtKB-SubCell"/>
</dbReference>
<dbReference type="PANTHER" id="PTHR18945">
    <property type="entry name" value="NEUROTRANSMITTER GATED ION CHANNEL"/>
    <property type="match status" value="1"/>
</dbReference>
<evidence type="ECO:0000256" key="12">
    <source>
        <dbReference type="ARBA" id="ARBA00023257"/>
    </source>
</evidence>
<keyword evidence="7 20" id="KW-0406">Ion transport</keyword>
<dbReference type="Gene3D" id="1.20.58.390">
    <property type="entry name" value="Neurotransmitter-gated ion-channel transmembrane domain"/>
    <property type="match status" value="1"/>
</dbReference>
<dbReference type="InterPro" id="IPR036719">
    <property type="entry name" value="Neuro-gated_channel_TM_sf"/>
</dbReference>
<evidence type="ECO:0000259" key="21">
    <source>
        <dbReference type="Pfam" id="PF02931"/>
    </source>
</evidence>
<dbReference type="InterPro" id="IPR006029">
    <property type="entry name" value="Neurotrans-gated_channel_TM"/>
</dbReference>
<comment type="function">
    <text evidence="19">Forms serotonin (5-hydroxytryptamine/5-HT3)-activated cation-selective channel complexes, which when activated cause fast, depolarizing responses in neurons.</text>
</comment>
<dbReference type="OrthoDB" id="6097796at2759"/>
<reference evidence="23" key="2">
    <citation type="submission" date="2025-09" db="UniProtKB">
        <authorList>
            <consortium name="Ensembl"/>
        </authorList>
    </citation>
    <scope>IDENTIFICATION</scope>
</reference>
<accession>A0A8C5PNZ3</accession>
<evidence type="ECO:0000256" key="8">
    <source>
        <dbReference type="ARBA" id="ARBA00023136"/>
    </source>
</evidence>
<dbReference type="SUPFAM" id="SSF63712">
    <property type="entry name" value="Nicotinic receptor ligand binding domain-like"/>
    <property type="match status" value="1"/>
</dbReference>
<dbReference type="InterPro" id="IPR036734">
    <property type="entry name" value="Neur_chan_lig-bd_sf"/>
</dbReference>
<dbReference type="InterPro" id="IPR006202">
    <property type="entry name" value="Neur_chan_lig-bd"/>
</dbReference>
<comment type="similarity">
    <text evidence="20">Belongs to the ligand-gated ion channel (TC 1.A.9) family.</text>
</comment>
<proteinExistence type="inferred from homology"/>
<keyword evidence="5 20" id="KW-1133">Transmembrane helix</keyword>